<evidence type="ECO:0000313" key="3">
    <source>
        <dbReference type="EMBL" id="SPC91584.1"/>
    </source>
</evidence>
<evidence type="ECO:0000256" key="2">
    <source>
        <dbReference type="SAM" id="MobiDB-lite"/>
    </source>
</evidence>
<feature type="region of interest" description="Disordered" evidence="2">
    <location>
        <begin position="339"/>
        <end position="409"/>
    </location>
</feature>
<dbReference type="EMBL" id="OIVN01001236">
    <property type="protein sequence ID" value="SPC91584.1"/>
    <property type="molecule type" value="Genomic_DNA"/>
</dbReference>
<feature type="region of interest" description="Disordered" evidence="2">
    <location>
        <begin position="150"/>
        <end position="206"/>
    </location>
</feature>
<sequence length="409" mass="45112">MRVVLPEQVWPTRLVPSWLVVHETTLNLEDLTKVLSTNIYVDSLGQPRSAPLLLHHQPLVGSFLEGKTVPRAQAVRIEPTTLFVAQPATVVTPPEHPNLIPTGEVSEMAPIDPNELMGMKTRGKKMAAQGAQAKKPKRAVFEVIALEQSAQSAETDSAAQEELTRPTPVVDLDEPDVVTEPPLRAKRAQTEAEAPESPRPSSSAEVWVSELTVGRRPITAQDSVLDPSDAKHAAKGIFTMESRVYDLEKDLKRKEAKHTKAMAEALENATNDYATLEKQHHQTIQKMKDAEEKARISKAWEEGKLEGLEEGKQQVRTEVKAELQGVFNRGFRDRWKLALKKADDPSSSKMYLRDSTPLPFPDAGLRASEDEVEDEEDSKTEEAGPELETQAEDPALLATGKLPAPTDGN</sequence>
<feature type="compositionally biased region" description="Acidic residues" evidence="2">
    <location>
        <begin position="370"/>
        <end position="391"/>
    </location>
</feature>
<protein>
    <submittedName>
        <fullName evidence="3">Uncharacterized protein</fullName>
    </submittedName>
</protein>
<name>A0A2N9FXR5_FAGSY</name>
<organism evidence="3">
    <name type="scientific">Fagus sylvatica</name>
    <name type="common">Beechnut</name>
    <dbReference type="NCBI Taxonomy" id="28930"/>
    <lineage>
        <taxon>Eukaryota</taxon>
        <taxon>Viridiplantae</taxon>
        <taxon>Streptophyta</taxon>
        <taxon>Embryophyta</taxon>
        <taxon>Tracheophyta</taxon>
        <taxon>Spermatophyta</taxon>
        <taxon>Magnoliopsida</taxon>
        <taxon>eudicotyledons</taxon>
        <taxon>Gunneridae</taxon>
        <taxon>Pentapetalae</taxon>
        <taxon>rosids</taxon>
        <taxon>fabids</taxon>
        <taxon>Fagales</taxon>
        <taxon>Fagaceae</taxon>
        <taxon>Fagus</taxon>
    </lineage>
</organism>
<evidence type="ECO:0000256" key="1">
    <source>
        <dbReference type="SAM" id="Coils"/>
    </source>
</evidence>
<proteinExistence type="predicted"/>
<keyword evidence="1" id="KW-0175">Coiled coil</keyword>
<accession>A0A2N9FXR5</accession>
<reference evidence="3" key="1">
    <citation type="submission" date="2018-02" db="EMBL/GenBank/DDBJ databases">
        <authorList>
            <person name="Cohen D.B."/>
            <person name="Kent A.D."/>
        </authorList>
    </citation>
    <scope>NUCLEOTIDE SEQUENCE</scope>
</reference>
<dbReference type="AlphaFoldDB" id="A0A2N9FXR5"/>
<gene>
    <name evidence="3" type="ORF">FSB_LOCUS19466</name>
</gene>
<feature type="coiled-coil region" evidence="1">
    <location>
        <begin position="259"/>
        <end position="293"/>
    </location>
</feature>